<keyword evidence="1" id="KW-0677">Repeat</keyword>
<comment type="caution">
    <text evidence="5">The sequence shown here is derived from an EMBL/GenBank/DDBJ whole genome shotgun (WGS) entry which is preliminary data.</text>
</comment>
<evidence type="ECO:0000256" key="1">
    <source>
        <dbReference type="ARBA" id="ARBA00022737"/>
    </source>
</evidence>
<dbReference type="RefSeq" id="WP_386676570.1">
    <property type="nucleotide sequence ID" value="NZ_JBHLTG010000014.1"/>
</dbReference>
<accession>A0ABV6S1A4</accession>
<protein>
    <submittedName>
        <fullName evidence="5">Ig-like domain-containing protein</fullName>
    </submittedName>
</protein>
<feature type="compositionally biased region" description="Acidic residues" evidence="2">
    <location>
        <begin position="359"/>
        <end position="373"/>
    </location>
</feature>
<feature type="region of interest" description="Disordered" evidence="2">
    <location>
        <begin position="1651"/>
        <end position="1671"/>
    </location>
</feature>
<dbReference type="InterPro" id="IPR050964">
    <property type="entry name" value="Striated_Muscle_Regulatory"/>
</dbReference>
<dbReference type="Gene3D" id="2.60.40.10">
    <property type="entry name" value="Immunoglobulins"/>
    <property type="match status" value="2"/>
</dbReference>
<dbReference type="EMBL" id="JBHLTG010000014">
    <property type="protein sequence ID" value="MFC0682497.1"/>
    <property type="molecule type" value="Genomic_DNA"/>
</dbReference>
<evidence type="ECO:0000256" key="3">
    <source>
        <dbReference type="SAM" id="SignalP"/>
    </source>
</evidence>
<dbReference type="PANTHER" id="PTHR13817">
    <property type="entry name" value="TITIN"/>
    <property type="match status" value="1"/>
</dbReference>
<dbReference type="Gene3D" id="2.60.40.2810">
    <property type="match status" value="1"/>
</dbReference>
<dbReference type="InterPro" id="IPR013783">
    <property type="entry name" value="Ig-like_fold"/>
</dbReference>
<dbReference type="PANTHER" id="PTHR13817:SF166">
    <property type="entry name" value="NEURONAL IGCAM-RELATED"/>
    <property type="match status" value="1"/>
</dbReference>
<dbReference type="SMART" id="SM00060">
    <property type="entry name" value="FN3"/>
    <property type="match status" value="3"/>
</dbReference>
<name>A0ABV6S1A4_9GAMM</name>
<dbReference type="Pfam" id="PF00041">
    <property type="entry name" value="fn3"/>
    <property type="match status" value="1"/>
</dbReference>
<dbReference type="CDD" id="cd00063">
    <property type="entry name" value="FN3"/>
    <property type="match status" value="2"/>
</dbReference>
<keyword evidence="3" id="KW-0732">Signal</keyword>
<dbReference type="Proteomes" id="UP001589896">
    <property type="component" value="Unassembled WGS sequence"/>
</dbReference>
<evidence type="ECO:0000313" key="6">
    <source>
        <dbReference type="Proteomes" id="UP001589896"/>
    </source>
</evidence>
<feature type="domain" description="Fibronectin type-III" evidence="4">
    <location>
        <begin position="1458"/>
        <end position="1555"/>
    </location>
</feature>
<evidence type="ECO:0000259" key="4">
    <source>
        <dbReference type="PROSITE" id="PS50853"/>
    </source>
</evidence>
<dbReference type="SUPFAM" id="SSF49265">
    <property type="entry name" value="Fibronectin type III"/>
    <property type="match status" value="1"/>
</dbReference>
<feature type="chain" id="PRO_5046319669" evidence="3">
    <location>
        <begin position="18"/>
        <end position="1938"/>
    </location>
</feature>
<sequence length="1938" mass="202944">MTSVTSGSLVAALVATAAVLSNGYTAQRLDLNDASVWVASGTRQAVARANTEVRTFDTVVETTGSDLEVVQAGTRVLVLDRGAAKADVLDPATAQVVETVSLPPGRPTLALAGDNVVVHEEDTGRLWLVPFAQFPSFDPDAEPDLSLGVGALVSVDPVGAMFTFSPSVGTVSRVDAGTASAVESSTAVDLGEEGDEFQLTSVGGRWALLNLTSGTLQLEGSSHDLADALPDGQAELQLPSSDPGNVLLAHPAGLLSVPFDGSAPTELSSGLTGTPARPAVVDGCAFSAWSGGDLWRQCGGDDGPGEELRLDGVSAGAQLVFRANGSRAVLNDSRGGSTWAVQSSAELIDNWEQLIRQEETDEQAEENDPDNPPEVDKLQEPPVAVDDELGARPGRTSVLPVLLNDYDSNGDVLVISDVEPLPVSVGRVEVINDNQQLQITLDSDAEGELKFAYSISDGRGGAATATVRVTVRGGDVNGPPRQVRQTRTVVESGGVVSTQVLGDWVDPDGDPMYLANAAVAEPDSAAYEPGGEVVYTDAGSGAGPRTVALTVSDLRSSANGRLTVTVSDAGDVPIVPDAFVVLAYAGQEVRIDPLPHVRGGTGALRLTSVPAKTGATITPSYEKGTFRFRSDEVRTHYLEYVVSDDERSATGLVRVEVLSPPEANLTPITVPKTVFVRSLASETVEVAETDIDPAGGVLSVTGVRDIPPSAAVRAEILEQSAVRVTLSAPLDEPLTFGYRVSNGLAEADGTITVIEIPRPERVQPPIARDDSVTVRVGDAIDIPVLANDEHPDNEAIRLVPELVSSVPDGGGLLFASGSRLRYLAPERTGIYTAVYSIEGPGGETAQAEVRITVNEVNEAANTPPVPRGVTARVLAGERVLIDVPLNGVDPDGDSVQLLGQATNPEKGAVVSVAGNVIEYEAGSYSAGTDSFTYTVVDGLGARATGTVRVGIMPRIEGTRNPVAIEDEVHVRPDRTVAVQVLANDSDPDGGALRVTSVETGDDESQTEIIDDAVVRVTPPTKPGRYGYVYSIENESGGTSSNFLTVVVDPDAPLAYPLAADTVLTLSDVLDRQSVDVDVLRNVFFAEGDSSELGLSVLPGYGTAEVTADRRIRVQIGERSQVIPFAVSHPENEDVRSYAFIWVPGLEDAIPQLDRTAEPLVVTSEETLTIELNDHVLAVAGKRVRLTDSSTVQATHSNGQDLVVDEDTLRFTSAARYFGPASISFQVTDGASANDPEARTATLVLPIQVEPRNNQPPQFLGGVIDFEPTQEIEVDLVKLTNYPYADDVDELEFRVLAPSPEGFSYDLDGQILTLRADEDAEKGSRTGISLSVRDAQAAGAGGRIELRVVPSTRPLARPAPDQALVRRGSAETVDVLANDEATNPFPGAGLRVVAIRGLDGASLPAGIEVEPSSDDRRLSVRVDEDAEPGDAHLQYQVEDATGDPDRRVWGSVTISVQDVPDAPVAAERQGGFVGGELSLRITPPNSNNSAITNYRVTSTTGGAEYSYDCGLQTICRLEGLEVAKQYTFRIVAENGIGESAPGAPSAPLSVDYLPDAPGNVQGQPIADDPAGGALRITWTPSQVPSGGSPVVDYVVAINGSVVATVAPETTGINTASRGIPLQPNTVAEISVHARNSAQAGESAWLRSGASVRTVGPPGAPSPAPSAVVEGSGGDIRVSWGTSDPNGAGSVTYAVARVDTAGSVPTSCSGAEGSRVSPQGVSSGWLDTDTRDGRNYVYLVIADNGLFCRVFASGSVEAKRPPGEASGTASIAYSDSGQYDIFANGNVTASGIVAKYQYRLSTDGTWRDLPGSRQLTSLADSSVYGQSITVQFRACRDSSTAFCGEPSRAGDPLTPVNTRVAATSCIPDERPQITAPRSGASLSYSYRVAYRVGSGGWSDYDEYSPANPVPSDAVGIRVKARVTIGSETYEDRGYGEFACR</sequence>
<feature type="signal peptide" evidence="3">
    <location>
        <begin position="1"/>
        <end position="17"/>
    </location>
</feature>
<proteinExistence type="predicted"/>
<dbReference type="InterPro" id="IPR003961">
    <property type="entry name" value="FN3_dom"/>
</dbReference>
<keyword evidence="6" id="KW-1185">Reference proteome</keyword>
<dbReference type="PROSITE" id="PS50853">
    <property type="entry name" value="FN3"/>
    <property type="match status" value="2"/>
</dbReference>
<evidence type="ECO:0000313" key="5">
    <source>
        <dbReference type="EMBL" id="MFC0682497.1"/>
    </source>
</evidence>
<feature type="domain" description="Fibronectin type-III" evidence="4">
    <location>
        <begin position="1559"/>
        <end position="1655"/>
    </location>
</feature>
<evidence type="ECO:0000256" key="2">
    <source>
        <dbReference type="SAM" id="MobiDB-lite"/>
    </source>
</evidence>
<organism evidence="5 6">
    <name type="scientific">Lysobacter korlensis</name>
    <dbReference type="NCBI Taxonomy" id="553636"/>
    <lineage>
        <taxon>Bacteria</taxon>
        <taxon>Pseudomonadati</taxon>
        <taxon>Pseudomonadota</taxon>
        <taxon>Gammaproteobacteria</taxon>
        <taxon>Lysobacterales</taxon>
        <taxon>Lysobacteraceae</taxon>
        <taxon>Lysobacter</taxon>
    </lineage>
</organism>
<dbReference type="InterPro" id="IPR036116">
    <property type="entry name" value="FN3_sf"/>
</dbReference>
<dbReference type="Pfam" id="PF17963">
    <property type="entry name" value="Big_9"/>
    <property type="match status" value="5"/>
</dbReference>
<gene>
    <name evidence="5" type="ORF">ACFFGH_32100</name>
</gene>
<feature type="region of interest" description="Disordered" evidence="2">
    <location>
        <begin position="358"/>
        <end position="391"/>
    </location>
</feature>
<dbReference type="NCBIfam" id="NF012211">
    <property type="entry name" value="tand_rpt_95"/>
    <property type="match status" value="1"/>
</dbReference>
<reference evidence="5 6" key="1">
    <citation type="submission" date="2024-09" db="EMBL/GenBank/DDBJ databases">
        <authorList>
            <person name="Sun Q."/>
            <person name="Mori K."/>
        </authorList>
    </citation>
    <scope>NUCLEOTIDE SEQUENCE [LARGE SCALE GENOMIC DNA]</scope>
    <source>
        <strain evidence="5 6">KCTC 23076</strain>
    </source>
</reference>